<dbReference type="Pfam" id="PF22486">
    <property type="entry name" value="MATH_2"/>
    <property type="match status" value="1"/>
</dbReference>
<sequence>MNSERKEFTFFWFIENYSYCWHKNGEALISPNFSADGLEGTAWNLHLYPRGARDEDKGHTSLMLNRSESDEGPDSATIKLKMSALAAKGPPRSFVEQYAFKRGGRTWMSQVLKNG</sequence>
<dbReference type="Proteomes" id="UP000499080">
    <property type="component" value="Unassembled WGS sequence"/>
</dbReference>
<protein>
    <recommendedName>
        <fullName evidence="1">MATH domain-containing protein</fullName>
    </recommendedName>
</protein>
<proteinExistence type="predicted"/>
<evidence type="ECO:0000313" key="3">
    <source>
        <dbReference type="Proteomes" id="UP000499080"/>
    </source>
</evidence>
<dbReference type="SUPFAM" id="SSF49599">
    <property type="entry name" value="TRAF domain-like"/>
    <property type="match status" value="1"/>
</dbReference>
<dbReference type="OrthoDB" id="809224at2759"/>
<evidence type="ECO:0000313" key="2">
    <source>
        <dbReference type="EMBL" id="GBN51238.1"/>
    </source>
</evidence>
<gene>
    <name evidence="2" type="ORF">AVEN_14055_1</name>
</gene>
<dbReference type="Gene3D" id="2.60.210.10">
    <property type="entry name" value="Apoptosis, Tumor Necrosis Factor Receptor Associated Protein 2, Chain A"/>
    <property type="match status" value="1"/>
</dbReference>
<dbReference type="EMBL" id="BGPR01011417">
    <property type="protein sequence ID" value="GBN51238.1"/>
    <property type="molecule type" value="Genomic_DNA"/>
</dbReference>
<dbReference type="InterPro" id="IPR008974">
    <property type="entry name" value="TRAF-like"/>
</dbReference>
<dbReference type="PROSITE" id="PS50144">
    <property type="entry name" value="MATH"/>
    <property type="match status" value="1"/>
</dbReference>
<keyword evidence="3" id="KW-1185">Reference proteome</keyword>
<dbReference type="AlphaFoldDB" id="A0A4Y2PGV7"/>
<accession>A0A4Y2PGV7</accession>
<feature type="domain" description="MATH" evidence="1">
    <location>
        <begin position="7"/>
        <end position="115"/>
    </location>
</feature>
<comment type="caution">
    <text evidence="2">The sequence shown here is derived from an EMBL/GenBank/DDBJ whole genome shotgun (WGS) entry which is preliminary data.</text>
</comment>
<evidence type="ECO:0000259" key="1">
    <source>
        <dbReference type="PROSITE" id="PS50144"/>
    </source>
</evidence>
<dbReference type="InterPro" id="IPR002083">
    <property type="entry name" value="MATH/TRAF_dom"/>
</dbReference>
<organism evidence="2 3">
    <name type="scientific">Araneus ventricosus</name>
    <name type="common">Orbweaver spider</name>
    <name type="synonym">Epeira ventricosa</name>
    <dbReference type="NCBI Taxonomy" id="182803"/>
    <lineage>
        <taxon>Eukaryota</taxon>
        <taxon>Metazoa</taxon>
        <taxon>Ecdysozoa</taxon>
        <taxon>Arthropoda</taxon>
        <taxon>Chelicerata</taxon>
        <taxon>Arachnida</taxon>
        <taxon>Araneae</taxon>
        <taxon>Araneomorphae</taxon>
        <taxon>Entelegynae</taxon>
        <taxon>Araneoidea</taxon>
        <taxon>Araneidae</taxon>
        <taxon>Araneus</taxon>
    </lineage>
</organism>
<name>A0A4Y2PGV7_ARAVE</name>
<reference evidence="2 3" key="1">
    <citation type="journal article" date="2019" name="Sci. Rep.">
        <title>Orb-weaving spider Araneus ventricosus genome elucidates the spidroin gene catalogue.</title>
        <authorList>
            <person name="Kono N."/>
            <person name="Nakamura H."/>
            <person name="Ohtoshi R."/>
            <person name="Moran D.A.P."/>
            <person name="Shinohara A."/>
            <person name="Yoshida Y."/>
            <person name="Fujiwara M."/>
            <person name="Mori M."/>
            <person name="Tomita M."/>
            <person name="Arakawa K."/>
        </authorList>
    </citation>
    <scope>NUCLEOTIDE SEQUENCE [LARGE SCALE GENOMIC DNA]</scope>
</reference>